<evidence type="ECO:0000313" key="3">
    <source>
        <dbReference type="Proteomes" id="UP000253551"/>
    </source>
</evidence>
<evidence type="ECO:0000256" key="1">
    <source>
        <dbReference type="SAM" id="Phobius"/>
    </source>
</evidence>
<keyword evidence="3" id="KW-1185">Reference proteome</keyword>
<dbReference type="OrthoDB" id="2211521at2759"/>
<protein>
    <submittedName>
        <fullName evidence="2">Uncharacterized protein</fullName>
    </submittedName>
</protein>
<dbReference type="EMBL" id="PJQM01000273">
    <property type="protein sequence ID" value="RCI05913.1"/>
    <property type="molecule type" value="Genomic_DNA"/>
</dbReference>
<keyword evidence="1" id="KW-0472">Membrane</keyword>
<organism evidence="2 3">
    <name type="scientific">Rhizopus stolonifer</name>
    <name type="common">Rhizopus nigricans</name>
    <dbReference type="NCBI Taxonomy" id="4846"/>
    <lineage>
        <taxon>Eukaryota</taxon>
        <taxon>Fungi</taxon>
        <taxon>Fungi incertae sedis</taxon>
        <taxon>Mucoromycota</taxon>
        <taxon>Mucoromycotina</taxon>
        <taxon>Mucoromycetes</taxon>
        <taxon>Mucorales</taxon>
        <taxon>Mucorineae</taxon>
        <taxon>Rhizopodaceae</taxon>
        <taxon>Rhizopus</taxon>
    </lineage>
</organism>
<accession>A0A367KUN1</accession>
<dbReference type="AlphaFoldDB" id="A0A367KUN1"/>
<feature type="transmembrane region" description="Helical" evidence="1">
    <location>
        <begin position="133"/>
        <end position="153"/>
    </location>
</feature>
<keyword evidence="1" id="KW-0812">Transmembrane</keyword>
<feature type="transmembrane region" description="Helical" evidence="1">
    <location>
        <begin position="41"/>
        <end position="60"/>
    </location>
</feature>
<proteinExistence type="predicted"/>
<reference evidence="2 3" key="1">
    <citation type="journal article" date="2018" name="G3 (Bethesda)">
        <title>Phylogenetic and Phylogenomic Definition of Rhizopus Species.</title>
        <authorList>
            <person name="Gryganskyi A.P."/>
            <person name="Golan J."/>
            <person name="Dolatabadi S."/>
            <person name="Mondo S."/>
            <person name="Robb S."/>
            <person name="Idnurm A."/>
            <person name="Muszewska A."/>
            <person name="Steczkiewicz K."/>
            <person name="Masonjones S."/>
            <person name="Liao H.L."/>
            <person name="Gajdeczka M.T."/>
            <person name="Anike F."/>
            <person name="Vuek A."/>
            <person name="Anishchenko I.M."/>
            <person name="Voigt K."/>
            <person name="de Hoog G.S."/>
            <person name="Smith M.E."/>
            <person name="Heitman J."/>
            <person name="Vilgalys R."/>
            <person name="Stajich J.E."/>
        </authorList>
    </citation>
    <scope>NUCLEOTIDE SEQUENCE [LARGE SCALE GENOMIC DNA]</scope>
    <source>
        <strain evidence="2 3">LSU 92-RS-03</strain>
    </source>
</reference>
<name>A0A367KUN1_RHIST</name>
<evidence type="ECO:0000313" key="2">
    <source>
        <dbReference type="EMBL" id="RCI05913.1"/>
    </source>
</evidence>
<keyword evidence="1" id="KW-1133">Transmembrane helix</keyword>
<gene>
    <name evidence="2" type="ORF">CU098_012458</name>
</gene>
<sequence>MKIFQAASSSFNMFVITNDELLICLPPIESMMKGMKGIISVDYRINVFLASYLGTLAALIPTFEDFELAQKEGMFEPEMKYSEFKSLCANSFLEVEDYDEHLYLFVLNANKYFYQYFNALWRDLTNKLMFEPVSFYLTLMATIFSLLSLIQVLQNAKIIPPLY</sequence>
<comment type="caution">
    <text evidence="2">The sequence shown here is derived from an EMBL/GenBank/DDBJ whole genome shotgun (WGS) entry which is preliminary data.</text>
</comment>
<dbReference type="Proteomes" id="UP000253551">
    <property type="component" value="Unassembled WGS sequence"/>
</dbReference>